<evidence type="ECO:0000256" key="2">
    <source>
        <dbReference type="ARBA" id="ARBA00005417"/>
    </source>
</evidence>
<dbReference type="EMBL" id="LPWA01000090">
    <property type="protein sequence ID" value="KUM27495.1"/>
    <property type="molecule type" value="Genomic_DNA"/>
</dbReference>
<dbReference type="OrthoDB" id="9802264at2"/>
<evidence type="ECO:0000256" key="5">
    <source>
        <dbReference type="ARBA" id="ARBA00022741"/>
    </source>
</evidence>
<dbReference type="AlphaFoldDB" id="A0A101KV82"/>
<keyword evidence="6 10" id="KW-0067">ATP-binding</keyword>
<accession>A0A101KV82</accession>
<proteinExistence type="inferred from homology"/>
<evidence type="ECO:0000256" key="6">
    <source>
        <dbReference type="ARBA" id="ARBA00022840"/>
    </source>
</evidence>
<dbReference type="InterPro" id="IPR017871">
    <property type="entry name" value="ABC_transporter-like_CS"/>
</dbReference>
<keyword evidence="7" id="KW-0029">Amino-acid transport</keyword>
<dbReference type="GO" id="GO:0015424">
    <property type="term" value="F:ABC-type amino acid transporter activity"/>
    <property type="evidence" value="ECO:0007669"/>
    <property type="project" value="InterPro"/>
</dbReference>
<dbReference type="PANTHER" id="PTHR43166:SF9">
    <property type="entry name" value="GLUTAMATE_ASPARTATE IMPORT ATP-BINDING PROTEIN GLTL"/>
    <property type="match status" value="1"/>
</dbReference>
<comment type="subcellular location">
    <subcellularLocation>
        <location evidence="1">Cell membrane</location>
        <topology evidence="1">Peripheral membrane protein</topology>
    </subcellularLocation>
</comment>
<feature type="domain" description="ABC transporter" evidence="9">
    <location>
        <begin position="2"/>
        <end position="236"/>
    </location>
</feature>
<evidence type="ECO:0000256" key="4">
    <source>
        <dbReference type="ARBA" id="ARBA00022475"/>
    </source>
</evidence>
<reference evidence="10 11" key="1">
    <citation type="submission" date="2015-12" db="EMBL/GenBank/DDBJ databases">
        <title>Draft genome sequence of Mesorhizobium sp. UFLA 01-765, a multitolerant efficient symbiont and plant-growth promoting strain isolated from Zn-mining soil using Leucaena leucocephala as a trap plant.</title>
        <authorList>
            <person name="Rangel W.M."/>
            <person name="Thijs S."/>
            <person name="Longatti S.M."/>
            <person name="Moreira F.M."/>
            <person name="Weyens N."/>
            <person name="Vangronsveld J."/>
            <person name="Van Hamme J.D."/>
            <person name="Bottos E.M."/>
            <person name="Rineau F."/>
        </authorList>
    </citation>
    <scope>NUCLEOTIDE SEQUENCE [LARGE SCALE GENOMIC DNA]</scope>
    <source>
        <strain evidence="10 11">UFLA 01-765</strain>
    </source>
</reference>
<comment type="caution">
    <text evidence="10">The sequence shown here is derived from an EMBL/GenBank/DDBJ whole genome shotgun (WGS) entry which is preliminary data.</text>
</comment>
<sequence>MIRISNVRKAFGSVVVLKGIDLTIEKGELVCLIGASGSGKSTLLQCINGLEPIQGGEILVDGISVHDPKTDINKLRQKVGIVFQQYNAFPHLTALENVALAPRVVAKRSRKEARELARKHLEHVGLGDKSDNLPSQLSGGQQQRLAIARALAMEPSYMLFDEVTSALDPELVGEVLEAMRLLKSEGMTMVVVTHDINFARESADRVAFLHQGQVCEIGTAEEVIDNPQKEQTQKFLRREKRKPLEVVRSSVA</sequence>
<evidence type="ECO:0000256" key="7">
    <source>
        <dbReference type="ARBA" id="ARBA00022970"/>
    </source>
</evidence>
<dbReference type="Pfam" id="PF00005">
    <property type="entry name" value="ABC_tran"/>
    <property type="match status" value="1"/>
</dbReference>
<evidence type="ECO:0000259" key="9">
    <source>
        <dbReference type="PROSITE" id="PS50893"/>
    </source>
</evidence>
<dbReference type="CDD" id="cd03262">
    <property type="entry name" value="ABC_HisP_GlnQ"/>
    <property type="match status" value="1"/>
</dbReference>
<evidence type="ECO:0000256" key="3">
    <source>
        <dbReference type="ARBA" id="ARBA00022448"/>
    </source>
</evidence>
<evidence type="ECO:0000313" key="10">
    <source>
        <dbReference type="EMBL" id="KUM27495.1"/>
    </source>
</evidence>
<dbReference type="GO" id="GO:0005524">
    <property type="term" value="F:ATP binding"/>
    <property type="evidence" value="ECO:0007669"/>
    <property type="project" value="UniProtKB-KW"/>
</dbReference>
<dbReference type="PANTHER" id="PTHR43166">
    <property type="entry name" value="AMINO ACID IMPORT ATP-BINDING PROTEIN"/>
    <property type="match status" value="1"/>
</dbReference>
<dbReference type="SUPFAM" id="SSF52540">
    <property type="entry name" value="P-loop containing nucleoside triphosphate hydrolases"/>
    <property type="match status" value="1"/>
</dbReference>
<gene>
    <name evidence="10" type="primary">glnQ</name>
    <name evidence="10" type="ORF">AU467_16460</name>
</gene>
<dbReference type="PROSITE" id="PS50893">
    <property type="entry name" value="ABC_TRANSPORTER_2"/>
    <property type="match status" value="1"/>
</dbReference>
<comment type="similarity">
    <text evidence="2">Belongs to the ABC transporter superfamily.</text>
</comment>
<dbReference type="InterPro" id="IPR030679">
    <property type="entry name" value="ABC_ATPase_HisP-typ"/>
</dbReference>
<dbReference type="GO" id="GO:0005886">
    <property type="term" value="C:plasma membrane"/>
    <property type="evidence" value="ECO:0007669"/>
    <property type="project" value="UniProtKB-SubCell"/>
</dbReference>
<dbReference type="InterPro" id="IPR027417">
    <property type="entry name" value="P-loop_NTPase"/>
</dbReference>
<keyword evidence="8" id="KW-0472">Membrane</keyword>
<dbReference type="GO" id="GO:0016887">
    <property type="term" value="F:ATP hydrolysis activity"/>
    <property type="evidence" value="ECO:0007669"/>
    <property type="project" value="InterPro"/>
</dbReference>
<name>A0A101KV82_RHILI</name>
<keyword evidence="5" id="KW-0547">Nucleotide-binding</keyword>
<dbReference type="FunFam" id="3.40.50.300:FF:000020">
    <property type="entry name" value="Amino acid ABC transporter ATP-binding component"/>
    <property type="match status" value="1"/>
</dbReference>
<dbReference type="InterPro" id="IPR050086">
    <property type="entry name" value="MetN_ABC_transporter-like"/>
</dbReference>
<dbReference type="SMART" id="SM00382">
    <property type="entry name" value="AAA"/>
    <property type="match status" value="1"/>
</dbReference>
<dbReference type="InterPro" id="IPR003439">
    <property type="entry name" value="ABC_transporter-like_ATP-bd"/>
</dbReference>
<keyword evidence="4" id="KW-1003">Cell membrane</keyword>
<keyword evidence="3" id="KW-0813">Transport</keyword>
<organism evidence="10 11">
    <name type="scientific">Rhizobium loti</name>
    <name type="common">Mesorhizobium loti</name>
    <dbReference type="NCBI Taxonomy" id="381"/>
    <lineage>
        <taxon>Bacteria</taxon>
        <taxon>Pseudomonadati</taxon>
        <taxon>Pseudomonadota</taxon>
        <taxon>Alphaproteobacteria</taxon>
        <taxon>Hyphomicrobiales</taxon>
        <taxon>Phyllobacteriaceae</taxon>
        <taxon>Mesorhizobium</taxon>
    </lineage>
</organism>
<protein>
    <submittedName>
        <fullName evidence="10">Glutamine ABC transporter ATP-binding protein</fullName>
    </submittedName>
</protein>
<evidence type="ECO:0000313" key="11">
    <source>
        <dbReference type="Proteomes" id="UP000053176"/>
    </source>
</evidence>
<evidence type="ECO:0000256" key="1">
    <source>
        <dbReference type="ARBA" id="ARBA00004202"/>
    </source>
</evidence>
<dbReference type="PROSITE" id="PS00211">
    <property type="entry name" value="ABC_TRANSPORTER_1"/>
    <property type="match status" value="1"/>
</dbReference>
<dbReference type="Gene3D" id="3.40.50.300">
    <property type="entry name" value="P-loop containing nucleotide triphosphate hydrolases"/>
    <property type="match status" value="1"/>
</dbReference>
<dbReference type="Proteomes" id="UP000053176">
    <property type="component" value="Unassembled WGS sequence"/>
</dbReference>
<evidence type="ECO:0000256" key="8">
    <source>
        <dbReference type="ARBA" id="ARBA00023136"/>
    </source>
</evidence>
<dbReference type="PIRSF" id="PIRSF039085">
    <property type="entry name" value="ABC_ATPase_HisP"/>
    <property type="match status" value="1"/>
</dbReference>
<dbReference type="InterPro" id="IPR003593">
    <property type="entry name" value="AAA+_ATPase"/>
</dbReference>